<accession>A0A4P9WJQ3</accession>
<dbReference type="Proteomes" id="UP000269721">
    <property type="component" value="Unassembled WGS sequence"/>
</dbReference>
<dbReference type="SUPFAM" id="SSF75620">
    <property type="entry name" value="Release factor"/>
    <property type="match status" value="1"/>
</dbReference>
<feature type="region of interest" description="Disordered" evidence="1">
    <location>
        <begin position="196"/>
        <end position="229"/>
    </location>
</feature>
<dbReference type="InterPro" id="IPR045853">
    <property type="entry name" value="Pep_chain_release_fac_I_sf"/>
</dbReference>
<reference evidence="3" key="1">
    <citation type="journal article" date="2018" name="Nat. Microbiol.">
        <title>Leveraging single-cell genomics to expand the fungal tree of life.</title>
        <authorList>
            <person name="Ahrendt S.R."/>
            <person name="Quandt C.A."/>
            <person name="Ciobanu D."/>
            <person name="Clum A."/>
            <person name="Salamov A."/>
            <person name="Andreopoulos B."/>
            <person name="Cheng J.F."/>
            <person name="Woyke T."/>
            <person name="Pelin A."/>
            <person name="Henrissat B."/>
            <person name="Reynolds N.K."/>
            <person name="Benny G.L."/>
            <person name="Smith M.E."/>
            <person name="James T.Y."/>
            <person name="Grigoriev I.V."/>
        </authorList>
    </citation>
    <scope>NUCLEOTIDE SEQUENCE [LARGE SCALE GENOMIC DNA]</scope>
</reference>
<gene>
    <name evidence="2" type="ORF">BDK51DRAFT_37496</name>
</gene>
<dbReference type="EMBL" id="KZ994564">
    <property type="protein sequence ID" value="RKO92612.1"/>
    <property type="molecule type" value="Genomic_DNA"/>
</dbReference>
<keyword evidence="3" id="KW-1185">Reference proteome</keyword>
<sequence length="1047" mass="114754">MAAGRCGSKVVTQRRSAVRRRAAGGDSIHKQPGPSLPGAQRSHCFFHRADAKANARTDLADNTFGSQIRSYVLHPYPLVKDLRTGAERSDAEAVLDGNLTGHAVDAEPPQREVPLSVLEGSVLAKNFTIHGEGGDVSIVRWKSELKLSTAVEGRRQGSNYTIFRRIFEAHGDTTGVIMHNDEEEVPVAIPRSLDTVRGEVGGMGSREKPSALLPEIEPDNQPASHEGDGTRRVEWWHGLDSIKKPQTERAGCCSPVAAVGGRVQSRSGARQAGLGGSWSISSKPDSPADPCGGPLPPPPPPPPPAPPPPPPTLSAPPPTPPPPSQSPSAPPPPPPDPPIHPLFSNYRLWTTITDQLLAFCLGINYQRVRAKEAVLADANSRIEAQLDLAQKVILLAFERNADCMHSSLPNIVDALATFKKLRSDAVPALSRSTLGALLRIEPQINLAEQCHKKLCILMSTKRIDDYRAAIIWYHYRIIMACLTSGAALLEEALTDVRKDPQLQYLQSAFHHAVGDFDEMFPATDYVYPKDQESYRPNFVQDTIKVERATLWRLQYREGDFPLWWLRLDGMPPLTTEFSVHTSIAEGRPTGTTGLDQRFLVYGTSGAEGIDDLSRTLKVPMYPVKGRVDLQGLVASQFSLIKAEPSSQSPTVILSSSKVDGNLMGRQRVNFCRTEKHLRRGCFALQDSFPPLDRFSGMQNGTRKAKHEFAVWDHTVSRSMLSESEVALRERFEMELCGQMVAFRFANMKAKVFPPVAYVPLHGAGGPAQNRLIPLTPSSPSSLPPLPLSAFTLLLQGSYTCSAPPSLAVSSSRALPLDHSFPFSHRTLYMCVGRLNAQFGEVTGREVVPVAAVSSNFHFVAEEWSYLLLFQKAAGTTKFQLVRPDLCQPDVWDVKDTESDGRAKRGWSTSAFSHRSIFTFFHPSSGCLTRRGKESATCPHTNVVSRLAVVILRIVRWTAVKEHLDNNRRTSCAQKTGGHSGFFPGLPSRNANRGQMHGWLTGSESVASIGLGGELQNDLDEQGSCANGKFHLDEHDRENLRPALAVRS</sequence>
<proteinExistence type="predicted"/>
<dbReference type="Gene3D" id="3.30.70.1660">
    <property type="match status" value="1"/>
</dbReference>
<evidence type="ECO:0000256" key="1">
    <source>
        <dbReference type="SAM" id="MobiDB-lite"/>
    </source>
</evidence>
<dbReference type="PANTHER" id="PTHR24216:SF65">
    <property type="entry name" value="PAXILLIN-LIKE PROTEIN 1"/>
    <property type="match status" value="1"/>
</dbReference>
<feature type="compositionally biased region" description="Pro residues" evidence="1">
    <location>
        <begin position="293"/>
        <end position="339"/>
    </location>
</feature>
<protein>
    <submittedName>
        <fullName evidence="2">Uncharacterized protein</fullName>
    </submittedName>
</protein>
<name>A0A4P9WJQ3_9FUNG</name>
<feature type="region of interest" description="Disordered" evidence="1">
    <location>
        <begin position="262"/>
        <end position="339"/>
    </location>
</feature>
<dbReference type="OrthoDB" id="2019491at2759"/>
<evidence type="ECO:0000313" key="2">
    <source>
        <dbReference type="EMBL" id="RKO92612.1"/>
    </source>
</evidence>
<dbReference type="PANTHER" id="PTHR24216">
    <property type="entry name" value="PAXILLIN-RELATED"/>
    <property type="match status" value="1"/>
</dbReference>
<feature type="region of interest" description="Disordered" evidence="1">
    <location>
        <begin position="1"/>
        <end position="41"/>
    </location>
</feature>
<organism evidence="2 3">
    <name type="scientific">Blyttiomyces helicus</name>
    <dbReference type="NCBI Taxonomy" id="388810"/>
    <lineage>
        <taxon>Eukaryota</taxon>
        <taxon>Fungi</taxon>
        <taxon>Fungi incertae sedis</taxon>
        <taxon>Chytridiomycota</taxon>
        <taxon>Chytridiomycota incertae sedis</taxon>
        <taxon>Chytridiomycetes</taxon>
        <taxon>Chytridiomycetes incertae sedis</taxon>
        <taxon>Blyttiomyces</taxon>
    </lineage>
</organism>
<dbReference type="AlphaFoldDB" id="A0A4P9WJQ3"/>
<evidence type="ECO:0000313" key="3">
    <source>
        <dbReference type="Proteomes" id="UP000269721"/>
    </source>
</evidence>